<dbReference type="Proteomes" id="UP000177528">
    <property type="component" value="Unassembled WGS sequence"/>
</dbReference>
<organism evidence="1 2">
    <name type="scientific">Candidatus Andersenbacteria bacterium RIFCSPHIGHO2_12_FULL_45_11</name>
    <dbReference type="NCBI Taxonomy" id="1797281"/>
    <lineage>
        <taxon>Bacteria</taxon>
        <taxon>Candidatus Anderseniibacteriota</taxon>
    </lineage>
</organism>
<sequence>MKHSLKLEHIEISDMDRQQLEEKLDRLHKHLVSPYVIDVLIAHDTHHTQGDVNRCRINIEQEGKVYHAERSESTIQDAIDSVITALKSELLSSHDRRKEHNA</sequence>
<reference evidence="1 2" key="1">
    <citation type="journal article" date="2016" name="Nat. Commun.">
        <title>Thousands of microbial genomes shed light on interconnected biogeochemical processes in an aquifer system.</title>
        <authorList>
            <person name="Anantharaman K."/>
            <person name="Brown C.T."/>
            <person name="Hug L.A."/>
            <person name="Sharon I."/>
            <person name="Castelle C.J."/>
            <person name="Probst A.J."/>
            <person name="Thomas B.C."/>
            <person name="Singh A."/>
            <person name="Wilkins M.J."/>
            <person name="Karaoz U."/>
            <person name="Brodie E.L."/>
            <person name="Williams K.H."/>
            <person name="Hubbard S.S."/>
            <person name="Banfield J.F."/>
        </authorList>
    </citation>
    <scope>NUCLEOTIDE SEQUENCE [LARGE SCALE GENOMIC DNA]</scope>
</reference>
<proteinExistence type="predicted"/>
<protein>
    <submittedName>
        <fullName evidence="1">Ribosomal subunit interface protein</fullName>
    </submittedName>
</protein>
<evidence type="ECO:0000313" key="1">
    <source>
        <dbReference type="EMBL" id="OGY34138.1"/>
    </source>
</evidence>
<name>A0A1G1X2A8_9BACT</name>
<gene>
    <name evidence="1" type="ORF">A3D99_00250</name>
</gene>
<dbReference type="SUPFAM" id="SSF69754">
    <property type="entry name" value="Ribosome binding protein Y (YfiA homologue)"/>
    <property type="match status" value="1"/>
</dbReference>
<dbReference type="AlphaFoldDB" id="A0A1G1X2A8"/>
<accession>A0A1G1X2A8</accession>
<comment type="caution">
    <text evidence="1">The sequence shown here is derived from an EMBL/GenBank/DDBJ whole genome shotgun (WGS) entry which is preliminary data.</text>
</comment>
<dbReference type="InterPro" id="IPR003489">
    <property type="entry name" value="RHF/RaiA"/>
</dbReference>
<dbReference type="NCBIfam" id="TIGR00741">
    <property type="entry name" value="yfiA"/>
    <property type="match status" value="1"/>
</dbReference>
<dbReference type="Gene3D" id="3.30.160.100">
    <property type="entry name" value="Ribosome hibernation promotion factor-like"/>
    <property type="match status" value="1"/>
</dbReference>
<dbReference type="EMBL" id="MHHR01000020">
    <property type="protein sequence ID" value="OGY34138.1"/>
    <property type="molecule type" value="Genomic_DNA"/>
</dbReference>
<dbReference type="InterPro" id="IPR036567">
    <property type="entry name" value="RHF-like"/>
</dbReference>
<dbReference type="Pfam" id="PF02482">
    <property type="entry name" value="Ribosomal_S30AE"/>
    <property type="match status" value="1"/>
</dbReference>
<evidence type="ECO:0000313" key="2">
    <source>
        <dbReference type="Proteomes" id="UP000177528"/>
    </source>
</evidence>